<reference evidence="1" key="2">
    <citation type="submission" date="2025-03" db="EMBL/GenBank/DDBJ databases">
        <authorList>
            <consortium name="ELIXIR-Norway"/>
            <consortium name="Elixir Norway"/>
        </authorList>
    </citation>
    <scope>NUCLEOTIDE SEQUENCE</scope>
</reference>
<gene>
    <name evidence="1" type="ORF">MRATA1EN22A_LOCUS9702</name>
</gene>
<evidence type="ECO:0000313" key="1">
    <source>
        <dbReference type="EMBL" id="CAM9942251.1"/>
    </source>
</evidence>
<protein>
    <submittedName>
        <fullName evidence="1">Uncharacterized protein</fullName>
    </submittedName>
</protein>
<sequence length="90" mass="9690">MLQLRICSSRLLGLFCLLPPLPDPRRSPPVCLTRKLQPQTSTHVLVPVFSSSSLPQTINASASLPISVPSLETQAVSCNTGCVPSRGFFQ</sequence>
<dbReference type="EMBL" id="OX596086">
    <property type="protein sequence ID" value="CAM9942251.1"/>
    <property type="molecule type" value="Genomic_DNA"/>
</dbReference>
<name>A0AC59YSR2_RANTA</name>
<reference evidence="1" key="1">
    <citation type="submission" date="2023-05" db="EMBL/GenBank/DDBJ databases">
        <authorList>
            <consortium name="ELIXIR-Norway"/>
        </authorList>
    </citation>
    <scope>NUCLEOTIDE SEQUENCE</scope>
</reference>
<evidence type="ECO:0000313" key="2">
    <source>
        <dbReference type="Proteomes" id="UP001162501"/>
    </source>
</evidence>
<dbReference type="Proteomes" id="UP001162501">
    <property type="component" value="Chromosome 2"/>
</dbReference>
<accession>A0AC59YSR2</accession>
<proteinExistence type="predicted"/>
<organism evidence="1 2">
    <name type="scientific">Rangifer tarandus platyrhynchus</name>
    <name type="common">Svalbard reindeer</name>
    <dbReference type="NCBI Taxonomy" id="3082113"/>
    <lineage>
        <taxon>Eukaryota</taxon>
        <taxon>Metazoa</taxon>
        <taxon>Chordata</taxon>
        <taxon>Craniata</taxon>
        <taxon>Vertebrata</taxon>
        <taxon>Euteleostomi</taxon>
        <taxon>Mammalia</taxon>
        <taxon>Eutheria</taxon>
        <taxon>Laurasiatheria</taxon>
        <taxon>Artiodactyla</taxon>
        <taxon>Ruminantia</taxon>
        <taxon>Pecora</taxon>
        <taxon>Cervidae</taxon>
        <taxon>Odocoileinae</taxon>
        <taxon>Rangifer</taxon>
    </lineage>
</organism>